<dbReference type="PANTHER" id="PTHR11748">
    <property type="entry name" value="D-LACTATE DEHYDROGENASE"/>
    <property type="match status" value="1"/>
</dbReference>
<name>A0A7W9ZHQ1_NOVIT</name>
<dbReference type="AlphaFoldDB" id="A0A7W9ZHQ1"/>
<keyword evidence="5" id="KW-1185">Reference proteome</keyword>
<proteinExistence type="predicted"/>
<evidence type="ECO:0000313" key="4">
    <source>
        <dbReference type="EMBL" id="MBB6211660.1"/>
    </source>
</evidence>
<dbReference type="InterPro" id="IPR016169">
    <property type="entry name" value="FAD-bd_PCMH_sub2"/>
</dbReference>
<evidence type="ECO:0000313" key="5">
    <source>
        <dbReference type="Proteomes" id="UP000544872"/>
    </source>
</evidence>
<keyword evidence="2" id="KW-0274">FAD</keyword>
<sequence>MEWLTPADETAAAEVVRWAAARREGLEIRGHGTKAAIGSPVQAAFGLSLAGLSGITAYDPAELVLTAAAGTPLAEIRAALSAAGQHLPFEPPDLSALLGTPEEGTLGGLVSAGLSGARRPFAGACRDHVLGVRGIGGGGEPFRAGGQVVKNVTGFDLSKLLCGAWGTLAVLTEISLKVLPAPETQATLLLDGLDDTRALSLLGQALRSPADVSGAAHVSGGETALRLEGPPESVRWRGQGLRDLLGLPVRLLDDAASRDWWQRWQRLEPLAAGPDFPVWKLSLVPTQAVAVAGLLRQADPSLRAVYDWGGGLLWVALSPTVEAARIRQAVPPGGGHATLIRAPLAVRAAGGVFAPEAPAVAALSRRLKDSFDPAGIFNPGRMA</sequence>
<dbReference type="Gene3D" id="3.30.465.10">
    <property type="match status" value="1"/>
</dbReference>
<dbReference type="GO" id="GO:0003824">
    <property type="term" value="F:catalytic activity"/>
    <property type="evidence" value="ECO:0007669"/>
    <property type="project" value="InterPro"/>
</dbReference>
<keyword evidence="1" id="KW-0285">Flavoprotein</keyword>
<dbReference type="Proteomes" id="UP000544872">
    <property type="component" value="Unassembled WGS sequence"/>
</dbReference>
<dbReference type="InterPro" id="IPR006094">
    <property type="entry name" value="Oxid_FAD_bind_N"/>
</dbReference>
<dbReference type="SUPFAM" id="SSF56176">
    <property type="entry name" value="FAD-binding/transporter-associated domain-like"/>
    <property type="match status" value="1"/>
</dbReference>
<dbReference type="PANTHER" id="PTHR11748:SF103">
    <property type="entry name" value="GLYCOLATE OXIDASE SUBUNIT GLCE"/>
    <property type="match status" value="1"/>
</dbReference>
<gene>
    <name evidence="4" type="ORF">FHS48_003101</name>
</gene>
<feature type="domain" description="FAD-binding PCMH-type" evidence="3">
    <location>
        <begin position="1"/>
        <end position="181"/>
    </location>
</feature>
<evidence type="ECO:0000256" key="1">
    <source>
        <dbReference type="ARBA" id="ARBA00022630"/>
    </source>
</evidence>
<dbReference type="NCBIfam" id="NF008439">
    <property type="entry name" value="PRK11282.1"/>
    <property type="match status" value="1"/>
</dbReference>
<evidence type="ECO:0000259" key="3">
    <source>
        <dbReference type="PROSITE" id="PS51387"/>
    </source>
</evidence>
<dbReference type="InterPro" id="IPR016166">
    <property type="entry name" value="FAD-bd_PCMH"/>
</dbReference>
<dbReference type="PROSITE" id="PS51387">
    <property type="entry name" value="FAD_PCMH"/>
    <property type="match status" value="1"/>
</dbReference>
<dbReference type="Pfam" id="PF01565">
    <property type="entry name" value="FAD_binding_4"/>
    <property type="match status" value="1"/>
</dbReference>
<dbReference type="EMBL" id="JACIIX010000012">
    <property type="protein sequence ID" value="MBB6211660.1"/>
    <property type="molecule type" value="Genomic_DNA"/>
</dbReference>
<comment type="caution">
    <text evidence="4">The sequence shown here is derived from an EMBL/GenBank/DDBJ whole genome shotgun (WGS) entry which is preliminary data.</text>
</comment>
<evidence type="ECO:0000256" key="2">
    <source>
        <dbReference type="ARBA" id="ARBA00022827"/>
    </source>
</evidence>
<reference evidence="4 5" key="1">
    <citation type="submission" date="2020-08" db="EMBL/GenBank/DDBJ databases">
        <title>Genomic Encyclopedia of Type Strains, Phase IV (KMG-IV): sequencing the most valuable type-strain genomes for metagenomic binning, comparative biology and taxonomic classification.</title>
        <authorList>
            <person name="Goeker M."/>
        </authorList>
    </citation>
    <scope>NUCLEOTIDE SEQUENCE [LARGE SCALE GENOMIC DNA]</scope>
    <source>
        <strain evidence="4 5">DSM 11590</strain>
    </source>
</reference>
<dbReference type="SUPFAM" id="SSF55103">
    <property type="entry name" value="FAD-linked oxidases, C-terminal domain"/>
    <property type="match status" value="1"/>
</dbReference>
<organism evidence="4 5">
    <name type="scientific">Novispirillum itersonii</name>
    <name type="common">Aquaspirillum itersonii</name>
    <dbReference type="NCBI Taxonomy" id="189"/>
    <lineage>
        <taxon>Bacteria</taxon>
        <taxon>Pseudomonadati</taxon>
        <taxon>Pseudomonadota</taxon>
        <taxon>Alphaproteobacteria</taxon>
        <taxon>Rhodospirillales</taxon>
        <taxon>Novispirillaceae</taxon>
        <taxon>Novispirillum</taxon>
    </lineage>
</organism>
<protein>
    <submittedName>
        <fullName evidence="4">Glycolate oxidase FAD binding subunit</fullName>
    </submittedName>
</protein>
<dbReference type="GO" id="GO:0071949">
    <property type="term" value="F:FAD binding"/>
    <property type="evidence" value="ECO:0007669"/>
    <property type="project" value="InterPro"/>
</dbReference>
<accession>A0A7W9ZHQ1</accession>
<dbReference type="InterPro" id="IPR036318">
    <property type="entry name" value="FAD-bd_PCMH-like_sf"/>
</dbReference>
<dbReference type="InterPro" id="IPR016164">
    <property type="entry name" value="FAD-linked_Oxase-like_C"/>
</dbReference>
<dbReference type="RefSeq" id="WP_184264628.1">
    <property type="nucleotide sequence ID" value="NZ_JACIIX010000012.1"/>
</dbReference>